<reference evidence="1" key="1">
    <citation type="submission" date="2021-12" db="EMBL/GenBank/DDBJ databases">
        <authorList>
            <person name="Lee J.-H."/>
            <person name="Kim S.-B."/>
        </authorList>
    </citation>
    <scope>NUCLEOTIDE SEQUENCE</scope>
    <source>
        <strain evidence="1">NR30</strain>
    </source>
</reference>
<evidence type="ECO:0000313" key="2">
    <source>
        <dbReference type="Proteomes" id="UP001108029"/>
    </source>
</evidence>
<sequence>MTPAEERFDDLVTELLGLPGVTPPGGSGFGRSALRVHNKIFAMLVRGQLVVKLPGERVDGLVDGGEGGNFDANKGTPMKEWFALSPDSTLDWSPLAREALAFVGGRHKGPAGD</sequence>
<dbReference type="Proteomes" id="UP001108029">
    <property type="component" value="Unassembled WGS sequence"/>
</dbReference>
<comment type="caution">
    <text evidence="1">The sequence shown here is derived from an EMBL/GenBank/DDBJ whole genome shotgun (WGS) entry which is preliminary data.</text>
</comment>
<name>A0A9Q3VWV0_9ACTN</name>
<evidence type="ECO:0000313" key="1">
    <source>
        <dbReference type="EMBL" id="MCD9880029.1"/>
    </source>
</evidence>
<dbReference type="EMBL" id="JAJSBI010000035">
    <property type="protein sequence ID" value="MCD9880029.1"/>
    <property type="molecule type" value="Genomic_DNA"/>
</dbReference>
<organism evidence="1 2">
    <name type="scientific">Streptomyces guryensis</name>
    <dbReference type="NCBI Taxonomy" id="2886947"/>
    <lineage>
        <taxon>Bacteria</taxon>
        <taxon>Bacillati</taxon>
        <taxon>Actinomycetota</taxon>
        <taxon>Actinomycetes</taxon>
        <taxon>Kitasatosporales</taxon>
        <taxon>Streptomycetaceae</taxon>
        <taxon>Streptomyces</taxon>
    </lineage>
</organism>
<proteinExistence type="predicted"/>
<dbReference type="RefSeq" id="WP_232654973.1">
    <property type="nucleotide sequence ID" value="NZ_JAJSBI010000035.1"/>
</dbReference>
<keyword evidence="1" id="KW-0238">DNA-binding</keyword>
<dbReference type="GO" id="GO:0003677">
    <property type="term" value="F:DNA binding"/>
    <property type="evidence" value="ECO:0007669"/>
    <property type="project" value="UniProtKB-KW"/>
</dbReference>
<dbReference type="AlphaFoldDB" id="A0A9Q3VWV0"/>
<accession>A0A9Q3VWV0</accession>
<gene>
    <name evidence="1" type="ORF">LJ657_42010</name>
</gene>
<keyword evidence="2" id="KW-1185">Reference proteome</keyword>
<protein>
    <submittedName>
        <fullName evidence="1">MmcQ/YjbR family DNA-binding protein</fullName>
    </submittedName>
</protein>